<sequence length="137" mass="16149">MSTHLPLRSLRPLHRQYLLIPQSNRFFSSTATLERNPRDGRRRPVDPVTAGVAARQQQGKASSQMQEEQLSDERNVPDDIGLVPGTFVHAPLFPLTRFSIKDRFRYEWKWLRMRFTAWYQYVSRMRANCSTMKLTHD</sequence>
<feature type="compositionally biased region" description="Polar residues" evidence="1">
    <location>
        <begin position="55"/>
        <end position="68"/>
    </location>
</feature>
<evidence type="ECO:0000256" key="1">
    <source>
        <dbReference type="SAM" id="MobiDB-lite"/>
    </source>
</evidence>
<proteinExistence type="predicted"/>
<comment type="caution">
    <text evidence="2">The sequence shown here is derived from an EMBL/GenBank/DDBJ whole genome shotgun (WGS) entry which is preliminary data.</text>
</comment>
<evidence type="ECO:0000313" key="2">
    <source>
        <dbReference type="EMBL" id="KAL1613067.1"/>
    </source>
</evidence>
<name>A0ABR3S8R4_9PLEO</name>
<organism evidence="2 3">
    <name type="scientific">Paraconiothyrium brasiliense</name>
    <dbReference type="NCBI Taxonomy" id="300254"/>
    <lineage>
        <taxon>Eukaryota</taxon>
        <taxon>Fungi</taxon>
        <taxon>Dikarya</taxon>
        <taxon>Ascomycota</taxon>
        <taxon>Pezizomycotina</taxon>
        <taxon>Dothideomycetes</taxon>
        <taxon>Pleosporomycetidae</taxon>
        <taxon>Pleosporales</taxon>
        <taxon>Massarineae</taxon>
        <taxon>Didymosphaeriaceae</taxon>
        <taxon>Paraconiothyrium</taxon>
    </lineage>
</organism>
<protein>
    <submittedName>
        <fullName evidence="2">Uncharacterized protein</fullName>
    </submittedName>
</protein>
<accession>A0ABR3S8R4</accession>
<evidence type="ECO:0000313" key="3">
    <source>
        <dbReference type="Proteomes" id="UP001521785"/>
    </source>
</evidence>
<keyword evidence="3" id="KW-1185">Reference proteome</keyword>
<dbReference type="EMBL" id="JAKJXO020000001">
    <property type="protein sequence ID" value="KAL1613067.1"/>
    <property type="molecule type" value="Genomic_DNA"/>
</dbReference>
<feature type="region of interest" description="Disordered" evidence="1">
    <location>
        <begin position="30"/>
        <end position="76"/>
    </location>
</feature>
<feature type="compositionally biased region" description="Basic and acidic residues" evidence="1">
    <location>
        <begin position="35"/>
        <end position="45"/>
    </location>
</feature>
<gene>
    <name evidence="2" type="ORF">SLS60_001299</name>
</gene>
<reference evidence="2 3" key="1">
    <citation type="submission" date="2024-02" db="EMBL/GenBank/DDBJ databases">
        <title>De novo assembly and annotation of 12 fungi associated with fruit tree decline syndrome in Ontario, Canada.</title>
        <authorList>
            <person name="Sulman M."/>
            <person name="Ellouze W."/>
            <person name="Ilyukhin E."/>
        </authorList>
    </citation>
    <scope>NUCLEOTIDE SEQUENCE [LARGE SCALE GENOMIC DNA]</scope>
    <source>
        <strain evidence="2 3">M42-189</strain>
    </source>
</reference>
<dbReference type="Proteomes" id="UP001521785">
    <property type="component" value="Unassembled WGS sequence"/>
</dbReference>